<dbReference type="EMBL" id="JWIN03000006">
    <property type="protein sequence ID" value="KAB1277502.1"/>
    <property type="molecule type" value="Genomic_DNA"/>
</dbReference>
<gene>
    <name evidence="2" type="ORF">Cadr_000005190</name>
</gene>
<evidence type="ECO:0000313" key="3">
    <source>
        <dbReference type="Proteomes" id="UP000299084"/>
    </source>
</evidence>
<sequence>MWDQSWVTAIWQDSGQSALLTVLSGPPATLGSLSPWHHRCPGFWLQAESHPSMMLLLLVLLPVHCNLCLPSVLPSALLRLRSASTSTAWPPPGLKYYFSSLKIRSGVTAHQAPGGAHTPACTHSDRRNILGRILKRPSQIALRRPGADGDCAAHAPCEESSPSPAPAMGAPGKTQTQCRTSGDAKNRLNQTKDAAHTWPHSFLISRSVEAGTGATQPQVKECPQPPAAGRRQERILP</sequence>
<proteinExistence type="predicted"/>
<dbReference type="Proteomes" id="UP000299084">
    <property type="component" value="Unassembled WGS sequence"/>
</dbReference>
<organism evidence="2 3">
    <name type="scientific">Camelus dromedarius</name>
    <name type="common">Dromedary</name>
    <name type="synonym">Arabian camel</name>
    <dbReference type="NCBI Taxonomy" id="9838"/>
    <lineage>
        <taxon>Eukaryota</taxon>
        <taxon>Metazoa</taxon>
        <taxon>Chordata</taxon>
        <taxon>Craniata</taxon>
        <taxon>Vertebrata</taxon>
        <taxon>Euteleostomi</taxon>
        <taxon>Mammalia</taxon>
        <taxon>Eutheria</taxon>
        <taxon>Laurasiatheria</taxon>
        <taxon>Artiodactyla</taxon>
        <taxon>Tylopoda</taxon>
        <taxon>Camelidae</taxon>
        <taxon>Camelus</taxon>
    </lineage>
</organism>
<reference evidence="2 3" key="1">
    <citation type="journal article" date="2019" name="Mol. Ecol. Resour.">
        <title>Improving Illumina assemblies with Hi-C and long reads: an example with the North African dromedary.</title>
        <authorList>
            <person name="Elbers J.P."/>
            <person name="Rogers M.F."/>
            <person name="Perelman P.L."/>
            <person name="Proskuryakova A.A."/>
            <person name="Serdyukova N.A."/>
            <person name="Johnson W.E."/>
            <person name="Horin P."/>
            <person name="Corander J."/>
            <person name="Murphy D."/>
            <person name="Burger P.A."/>
        </authorList>
    </citation>
    <scope>NUCLEOTIDE SEQUENCE [LARGE SCALE GENOMIC DNA]</scope>
    <source>
        <strain evidence="2">Drom800</strain>
        <tissue evidence="2">Blood</tissue>
    </source>
</reference>
<feature type="compositionally biased region" description="Low complexity" evidence="1">
    <location>
        <begin position="152"/>
        <end position="171"/>
    </location>
</feature>
<feature type="region of interest" description="Disordered" evidence="1">
    <location>
        <begin position="143"/>
        <end position="237"/>
    </location>
</feature>
<name>A0A5N4E299_CAMDR</name>
<accession>A0A5N4E299</accession>
<dbReference type="AlphaFoldDB" id="A0A5N4E299"/>
<comment type="caution">
    <text evidence="2">The sequence shown here is derived from an EMBL/GenBank/DDBJ whole genome shotgun (WGS) entry which is preliminary data.</text>
</comment>
<evidence type="ECO:0000313" key="2">
    <source>
        <dbReference type="EMBL" id="KAB1277502.1"/>
    </source>
</evidence>
<keyword evidence="3" id="KW-1185">Reference proteome</keyword>
<evidence type="ECO:0000256" key="1">
    <source>
        <dbReference type="SAM" id="MobiDB-lite"/>
    </source>
</evidence>
<protein>
    <submittedName>
        <fullName evidence="2">Uncharacterized protein</fullName>
    </submittedName>
</protein>